<evidence type="ECO:0000256" key="1">
    <source>
        <dbReference type="SAM" id="Phobius"/>
    </source>
</evidence>
<dbReference type="Proteomes" id="UP001205748">
    <property type="component" value="Unassembled WGS sequence"/>
</dbReference>
<dbReference type="EMBL" id="JANKAS010000004">
    <property type="protein sequence ID" value="MCR1898625.1"/>
    <property type="molecule type" value="Genomic_DNA"/>
</dbReference>
<keyword evidence="1" id="KW-0472">Membrane</keyword>
<feature type="transmembrane region" description="Helical" evidence="1">
    <location>
        <begin position="24"/>
        <end position="46"/>
    </location>
</feature>
<dbReference type="AlphaFoldDB" id="A0AAE3HFP4"/>
<evidence type="ECO:0000313" key="2">
    <source>
        <dbReference type="EMBL" id="MCR1898625.1"/>
    </source>
</evidence>
<protein>
    <submittedName>
        <fullName evidence="2">Uncharacterized protein</fullName>
    </submittedName>
</protein>
<comment type="caution">
    <text evidence="2">The sequence shown here is derived from an EMBL/GenBank/DDBJ whole genome shotgun (WGS) entry which is preliminary data.</text>
</comment>
<organism evidence="2 3">
    <name type="scientific">Irregularibacter muris</name>
    <dbReference type="NCBI Taxonomy" id="1796619"/>
    <lineage>
        <taxon>Bacteria</taxon>
        <taxon>Bacillati</taxon>
        <taxon>Bacillota</taxon>
        <taxon>Clostridia</taxon>
        <taxon>Eubacteriales</taxon>
        <taxon>Eubacteriaceae</taxon>
        <taxon>Irregularibacter</taxon>
    </lineage>
</organism>
<keyword evidence="1" id="KW-0812">Transmembrane</keyword>
<sequence>MVTKKAHFQQGFLWGSILLLLQNFLLNLMQLHTLIILYLLIFFIPITFKRAKISLGLLLGYLTSLTIFILLVYLAYTIMVFIKSF</sequence>
<reference evidence="2" key="1">
    <citation type="submission" date="2022-07" db="EMBL/GenBank/DDBJ databases">
        <title>Enhanced cultured diversity of the mouse gut microbiota enables custom-made synthetic communities.</title>
        <authorList>
            <person name="Afrizal A."/>
        </authorList>
    </citation>
    <scope>NUCLEOTIDE SEQUENCE</scope>
    <source>
        <strain evidence="2">DSM 28593</strain>
    </source>
</reference>
<accession>A0AAE3HFP4</accession>
<keyword evidence="1" id="KW-1133">Transmembrane helix</keyword>
<proteinExistence type="predicted"/>
<name>A0AAE3HFP4_9FIRM</name>
<keyword evidence="3" id="KW-1185">Reference proteome</keyword>
<feature type="transmembrane region" description="Helical" evidence="1">
    <location>
        <begin position="58"/>
        <end position="82"/>
    </location>
</feature>
<gene>
    <name evidence="2" type="ORF">NSA47_06420</name>
</gene>
<dbReference type="RefSeq" id="WP_257530152.1">
    <property type="nucleotide sequence ID" value="NZ_JANKAS010000004.1"/>
</dbReference>
<evidence type="ECO:0000313" key="3">
    <source>
        <dbReference type="Proteomes" id="UP001205748"/>
    </source>
</evidence>